<reference evidence="1 2" key="1">
    <citation type="submission" date="2015-08" db="EMBL/GenBank/DDBJ databases">
        <title>Genome sequencing and assembly of the deep-sea bacterium Idiomarina zobellii.</title>
        <authorList>
            <person name="Mithoefer S.D."/>
            <person name="Rheaume B.A."/>
            <person name="MacLea K.S."/>
        </authorList>
    </citation>
    <scope>NUCLEOTIDE SEQUENCE [LARGE SCALE GENOMIC DNA]</scope>
    <source>
        <strain evidence="1 2">KMM 231</strain>
    </source>
</reference>
<protein>
    <submittedName>
        <fullName evidence="1">Uncharacterized protein</fullName>
    </submittedName>
</protein>
<dbReference type="OrthoDB" id="5824039at2"/>
<dbReference type="Proteomes" id="UP000053030">
    <property type="component" value="Unassembled WGS sequence"/>
</dbReference>
<gene>
    <name evidence="1" type="ORF">AFK76_11110</name>
</gene>
<organism evidence="1 2">
    <name type="scientific">Idiomarina zobellii</name>
    <dbReference type="NCBI Taxonomy" id="86103"/>
    <lineage>
        <taxon>Bacteria</taxon>
        <taxon>Pseudomonadati</taxon>
        <taxon>Pseudomonadota</taxon>
        <taxon>Gammaproteobacteria</taxon>
        <taxon>Alteromonadales</taxon>
        <taxon>Idiomarinaceae</taxon>
        <taxon>Idiomarina</taxon>
    </lineage>
</organism>
<sequence length="132" mass="15612">MSSVVYLSGWEPNLCVQLDTENKNLADFNRLLAKGFPSTERLQQESQFEDANRKVFILQLKDKFNEAMDEGSSHRTLYNIFNSASLYFQWCDKDNLSPFSQDSLERYMTYQQNLVMLGEIKRSTYRKKRSQR</sequence>
<name>A0A837NBB9_9GAMM</name>
<keyword evidence="2" id="KW-1185">Reference proteome</keyword>
<evidence type="ECO:0000313" key="1">
    <source>
        <dbReference type="EMBL" id="KPD23103.1"/>
    </source>
</evidence>
<comment type="caution">
    <text evidence="1">The sequence shown here is derived from an EMBL/GenBank/DDBJ whole genome shotgun (WGS) entry which is preliminary data.</text>
</comment>
<dbReference type="EMBL" id="LHSG01000014">
    <property type="protein sequence ID" value="KPD23103.1"/>
    <property type="molecule type" value="Genomic_DNA"/>
</dbReference>
<proteinExistence type="predicted"/>
<dbReference type="RefSeq" id="WP_053954356.1">
    <property type="nucleotide sequence ID" value="NZ_FNCB01000015.1"/>
</dbReference>
<accession>A0A837NBB9</accession>
<evidence type="ECO:0000313" key="2">
    <source>
        <dbReference type="Proteomes" id="UP000053030"/>
    </source>
</evidence>
<dbReference type="AlphaFoldDB" id="A0A837NBB9"/>